<evidence type="ECO:0008006" key="4">
    <source>
        <dbReference type="Google" id="ProtNLM"/>
    </source>
</evidence>
<evidence type="ECO:0000313" key="2">
    <source>
        <dbReference type="EMBL" id="CAD6491504.1"/>
    </source>
</evidence>
<dbReference type="AlphaFoldDB" id="A0A811T300"/>
<evidence type="ECO:0000313" key="3">
    <source>
        <dbReference type="Proteomes" id="UP000639006"/>
    </source>
</evidence>
<dbReference type="Proteomes" id="UP000639006">
    <property type="component" value="Unassembled WGS sequence"/>
</dbReference>
<dbReference type="InterPro" id="IPR016772">
    <property type="entry name" value="UCP020408"/>
</dbReference>
<accession>A0A811T300</accession>
<comment type="caution">
    <text evidence="2">The sequence shown here is derived from an EMBL/GenBank/DDBJ whole genome shotgun (WGS) entry which is preliminary data.</text>
</comment>
<reference evidence="2" key="1">
    <citation type="submission" date="2020-10" db="EMBL/GenBank/DDBJ databases">
        <authorList>
            <person name="Hahn C.J."/>
            <person name="Laso-Perez R."/>
            <person name="Vulcano F."/>
            <person name="Vaziourakis K.-M."/>
            <person name="Stokke R."/>
            <person name="Steen I.H."/>
            <person name="Teske A."/>
            <person name="Boetius A."/>
            <person name="Liebeke M."/>
            <person name="Amann R."/>
            <person name="Knittel K."/>
        </authorList>
    </citation>
    <scope>NUCLEOTIDE SEQUENCE</scope>
    <source>
        <strain evidence="2">Gfbio:e3339647-f889-4370-9287-4fb5cb688e4c:AG392M11_GoMArc1</strain>
    </source>
</reference>
<dbReference type="EMBL" id="CAJHIQ010000004">
    <property type="protein sequence ID" value="CAD6491504.1"/>
    <property type="molecule type" value="Genomic_DNA"/>
</dbReference>
<sequence>MAGKRIWEMQPFTVCRILGLTFNEMELKKLFRELKLSNNGDLLQASAMHQQLIDVCANKTQASKNMDAVLNKRFEPYKEKIKNHDVVKLIEQGKTCTDIPLSAFIWFAVQGQREDNSIEEQIIAAVHIKEHEALRFYDELSRTLHNNPECVLSELNNTRSLNERLEKNLNRLKKRLEIVKSEMDAVKEDKLQIADALQEIQESNEQLKAEIGGAENETSPEQINSLKKERDLLIREVRQLTEKLGVENAKNAVSENEKDVEEIPIKESKECPYLTGVKVMYIGGVEPLAPHYRGLVESFGCNFCYHPGHCPQKSEIRNIVGRTDMVFCPVDINSHNACRHIKKACKQKGIPCFFLRSSGVTTFKKSLEDHLQFTAGGLVSQES</sequence>
<gene>
    <name evidence="2" type="ORF">DIAAKJNI_00112</name>
</gene>
<name>A0A811T300_9EURY</name>
<keyword evidence="1" id="KW-0175">Coiled coil</keyword>
<proteinExistence type="predicted"/>
<feature type="coiled-coil region" evidence="1">
    <location>
        <begin position="155"/>
        <end position="243"/>
    </location>
</feature>
<dbReference type="Pfam" id="PF10087">
    <property type="entry name" value="DUF2325"/>
    <property type="match status" value="1"/>
</dbReference>
<evidence type="ECO:0000256" key="1">
    <source>
        <dbReference type="SAM" id="Coils"/>
    </source>
</evidence>
<organism evidence="2 3">
    <name type="scientific">Candidatus Argoarchaeum ethanivorans</name>
    <dbReference type="NCBI Taxonomy" id="2608793"/>
    <lineage>
        <taxon>Archaea</taxon>
        <taxon>Methanobacteriati</taxon>
        <taxon>Methanobacteriota</taxon>
        <taxon>Stenosarchaea group</taxon>
        <taxon>Methanomicrobia</taxon>
        <taxon>Methanosarcinales</taxon>
        <taxon>Methanosarcinales incertae sedis</taxon>
        <taxon>GOM Arc I cluster</taxon>
        <taxon>Candidatus Argoarchaeum</taxon>
    </lineage>
</organism>
<protein>
    <recommendedName>
        <fullName evidence="4">DUF2325 domain-containing protein</fullName>
    </recommendedName>
</protein>